<keyword evidence="1" id="KW-1133">Transmembrane helix</keyword>
<proteinExistence type="predicted"/>
<keyword evidence="1" id="KW-0472">Membrane</keyword>
<reference evidence="3" key="1">
    <citation type="journal article" date="2017" name="Nat. Ecol. Evol.">
        <title>Genome expansion and lineage-specific genetic innovations in the forest pathogenic fungi Armillaria.</title>
        <authorList>
            <person name="Sipos G."/>
            <person name="Prasanna A.N."/>
            <person name="Walter M.C."/>
            <person name="O'Connor E."/>
            <person name="Balint B."/>
            <person name="Krizsan K."/>
            <person name="Kiss B."/>
            <person name="Hess J."/>
            <person name="Varga T."/>
            <person name="Slot J."/>
            <person name="Riley R."/>
            <person name="Boka B."/>
            <person name="Rigling D."/>
            <person name="Barry K."/>
            <person name="Lee J."/>
            <person name="Mihaltcheva S."/>
            <person name="LaButti K."/>
            <person name="Lipzen A."/>
            <person name="Waldron R."/>
            <person name="Moloney N.M."/>
            <person name="Sperisen C."/>
            <person name="Kredics L."/>
            <person name="Vagvoelgyi C."/>
            <person name="Patrignani A."/>
            <person name="Fitzpatrick D."/>
            <person name="Nagy I."/>
            <person name="Doyle S."/>
            <person name="Anderson J.B."/>
            <person name="Grigoriev I.V."/>
            <person name="Gueldener U."/>
            <person name="Muensterkoetter M."/>
            <person name="Nagy L.G."/>
        </authorList>
    </citation>
    <scope>NUCLEOTIDE SEQUENCE [LARGE SCALE GENOMIC DNA]</scope>
    <source>
        <strain evidence="3">C18/9</strain>
    </source>
</reference>
<dbReference type="OrthoDB" id="78296at2759"/>
<accession>A0A284QTK3</accession>
<dbReference type="AlphaFoldDB" id="A0A284QTK3"/>
<protein>
    <submittedName>
        <fullName evidence="2">Uncharacterized protein</fullName>
    </submittedName>
</protein>
<evidence type="ECO:0000313" key="2">
    <source>
        <dbReference type="EMBL" id="SJK99814.1"/>
    </source>
</evidence>
<organism evidence="2 3">
    <name type="scientific">Armillaria ostoyae</name>
    <name type="common">Armillaria root rot fungus</name>
    <dbReference type="NCBI Taxonomy" id="47428"/>
    <lineage>
        <taxon>Eukaryota</taxon>
        <taxon>Fungi</taxon>
        <taxon>Dikarya</taxon>
        <taxon>Basidiomycota</taxon>
        <taxon>Agaricomycotina</taxon>
        <taxon>Agaricomycetes</taxon>
        <taxon>Agaricomycetidae</taxon>
        <taxon>Agaricales</taxon>
        <taxon>Marasmiineae</taxon>
        <taxon>Physalacriaceae</taxon>
        <taxon>Armillaria</taxon>
    </lineage>
</organism>
<sequence length="146" mass="16430">MSESEDFLNFNVDCQLSDISTDLCSKWTITSSSKAQDVEASGASTVTGDPLNLKNGIHSDSELAELRRRKEEADVVKYQNRQNDLIPYLSKPLDQHTSDAKDEEESARLWIKIAVWASLISNLALCVIQMYAAISSVSHDRHRLRF</sequence>
<evidence type="ECO:0000313" key="3">
    <source>
        <dbReference type="Proteomes" id="UP000219338"/>
    </source>
</evidence>
<gene>
    <name evidence="2" type="ORF">ARMOST_03125</name>
</gene>
<dbReference type="Proteomes" id="UP000219338">
    <property type="component" value="Unassembled WGS sequence"/>
</dbReference>
<keyword evidence="3" id="KW-1185">Reference proteome</keyword>
<evidence type="ECO:0000256" key="1">
    <source>
        <dbReference type="SAM" id="Phobius"/>
    </source>
</evidence>
<keyword evidence="1" id="KW-0812">Transmembrane</keyword>
<feature type="transmembrane region" description="Helical" evidence="1">
    <location>
        <begin position="113"/>
        <end position="134"/>
    </location>
</feature>
<name>A0A284QTK3_ARMOS</name>
<dbReference type="EMBL" id="FUEG01000002">
    <property type="protein sequence ID" value="SJK99814.1"/>
    <property type="molecule type" value="Genomic_DNA"/>
</dbReference>